<dbReference type="PANTHER" id="PTHR43384:SF6">
    <property type="entry name" value="SEPTUM SITE-DETERMINING PROTEIN MIND HOMOLOG, CHLOROPLASTIC"/>
    <property type="match status" value="1"/>
</dbReference>
<keyword evidence="1" id="KW-0547">Nucleotide-binding</keyword>
<dbReference type="GO" id="GO:0009898">
    <property type="term" value="C:cytoplasmic side of plasma membrane"/>
    <property type="evidence" value="ECO:0007669"/>
    <property type="project" value="TreeGrafter"/>
</dbReference>
<organism evidence="3">
    <name type="scientific">freshwater metagenome</name>
    <dbReference type="NCBI Taxonomy" id="449393"/>
    <lineage>
        <taxon>unclassified sequences</taxon>
        <taxon>metagenomes</taxon>
        <taxon>ecological metagenomes</taxon>
    </lineage>
</organism>
<sequence>MSNQELPVVITAIADAQFESFVSGTLFAQGWSVIFRAIDTEALENYCLVNPQSAASSLLIYAPDLPGISHEAIRNLTLQVKQVVGFSREPNSSFENLHSVPATATDLVSIVRGFVRAPMLRQLSQVNRQNRKAHVIAVGSAGSDTGCSTIALNLAMELSVLEKSTLLIDANFRAPSIAALIAIRNVQSDSGWRTIAPKLAIAEITQEEAGSVDQFMESATQQFDNIVIDLGSISGLSNRLTDRRWTSTMTTWSCDQGDELMVIARPDLLGIHRLEQVCTLLEKTSIRSQISFTLNMRSQGKKGEDEEGRFLAATTRLRPLSVRVIARDLRAATAALEQKCTLIEVNMRSSLRKSIAAIASEIKR</sequence>
<dbReference type="PANTHER" id="PTHR43384">
    <property type="entry name" value="SEPTUM SITE-DETERMINING PROTEIN MIND HOMOLOG, CHLOROPLASTIC-RELATED"/>
    <property type="match status" value="1"/>
</dbReference>
<protein>
    <submittedName>
        <fullName evidence="3">Unannotated protein</fullName>
    </submittedName>
</protein>
<keyword evidence="2" id="KW-0067">ATP-binding</keyword>
<reference evidence="3" key="1">
    <citation type="submission" date="2020-05" db="EMBL/GenBank/DDBJ databases">
        <authorList>
            <person name="Chiriac C."/>
            <person name="Salcher M."/>
            <person name="Ghai R."/>
            <person name="Kavagutti S V."/>
        </authorList>
    </citation>
    <scope>NUCLEOTIDE SEQUENCE</scope>
</reference>
<gene>
    <name evidence="4" type="ORF">UFOPK2731_00100</name>
    <name evidence="5" type="ORF">UFOPK3161_00287</name>
    <name evidence="3" type="ORF">UFOPK3962_00254</name>
    <name evidence="6" type="ORF">UFOPK4427_00188</name>
</gene>
<dbReference type="Gene3D" id="3.40.50.300">
    <property type="entry name" value="P-loop containing nucleotide triphosphate hydrolases"/>
    <property type="match status" value="1"/>
</dbReference>
<dbReference type="EMBL" id="CAFABC010000004">
    <property type="protein sequence ID" value="CAB4817044.1"/>
    <property type="molecule type" value="Genomic_DNA"/>
</dbReference>
<dbReference type="InterPro" id="IPR050625">
    <property type="entry name" value="ParA/MinD_ATPase"/>
</dbReference>
<dbReference type="GO" id="GO:0051782">
    <property type="term" value="P:negative regulation of cell division"/>
    <property type="evidence" value="ECO:0007669"/>
    <property type="project" value="TreeGrafter"/>
</dbReference>
<proteinExistence type="predicted"/>
<accession>A0A6J5YNB9</accession>
<dbReference type="GO" id="GO:0005829">
    <property type="term" value="C:cytosol"/>
    <property type="evidence" value="ECO:0007669"/>
    <property type="project" value="TreeGrafter"/>
</dbReference>
<dbReference type="EMBL" id="CAESAH010000003">
    <property type="protein sequence ID" value="CAB4331761.1"/>
    <property type="molecule type" value="Genomic_DNA"/>
</dbReference>
<dbReference type="InterPro" id="IPR027417">
    <property type="entry name" value="P-loop_NTPase"/>
</dbReference>
<evidence type="ECO:0000256" key="1">
    <source>
        <dbReference type="ARBA" id="ARBA00022741"/>
    </source>
</evidence>
<evidence type="ECO:0000313" key="6">
    <source>
        <dbReference type="EMBL" id="CAB5136144.1"/>
    </source>
</evidence>
<name>A0A6J5YNB9_9ZZZZ</name>
<evidence type="ECO:0000313" key="5">
    <source>
        <dbReference type="EMBL" id="CAB4817044.1"/>
    </source>
</evidence>
<evidence type="ECO:0000256" key="2">
    <source>
        <dbReference type="ARBA" id="ARBA00022840"/>
    </source>
</evidence>
<dbReference type="AlphaFoldDB" id="A0A6J5YNB9"/>
<dbReference type="GO" id="GO:0016887">
    <property type="term" value="F:ATP hydrolysis activity"/>
    <property type="evidence" value="ECO:0007669"/>
    <property type="project" value="TreeGrafter"/>
</dbReference>
<evidence type="ECO:0000313" key="3">
    <source>
        <dbReference type="EMBL" id="CAB4331761.1"/>
    </source>
</evidence>
<dbReference type="EMBL" id="CAEZYO010000002">
    <property type="protein sequence ID" value="CAB4720713.1"/>
    <property type="molecule type" value="Genomic_DNA"/>
</dbReference>
<dbReference type="SUPFAM" id="SSF52540">
    <property type="entry name" value="P-loop containing nucleoside triphosphate hydrolases"/>
    <property type="match status" value="1"/>
</dbReference>
<evidence type="ECO:0000313" key="4">
    <source>
        <dbReference type="EMBL" id="CAB4720713.1"/>
    </source>
</evidence>
<dbReference type="GO" id="GO:0005524">
    <property type="term" value="F:ATP binding"/>
    <property type="evidence" value="ECO:0007669"/>
    <property type="project" value="UniProtKB-KW"/>
</dbReference>
<dbReference type="EMBL" id="CAFBRY010000003">
    <property type="protein sequence ID" value="CAB5136144.1"/>
    <property type="molecule type" value="Genomic_DNA"/>
</dbReference>